<proteinExistence type="predicted"/>
<dbReference type="GeneID" id="32585677"/>
<organism evidence="1 2">
    <name type="scientific">Bradyrhizobium neotropicale</name>
    <dbReference type="NCBI Taxonomy" id="1497615"/>
    <lineage>
        <taxon>Bacteria</taxon>
        <taxon>Pseudomonadati</taxon>
        <taxon>Pseudomonadota</taxon>
        <taxon>Alphaproteobacteria</taxon>
        <taxon>Hyphomicrobiales</taxon>
        <taxon>Nitrobacteraceae</taxon>
        <taxon>Bradyrhizobium</taxon>
    </lineage>
</organism>
<evidence type="ECO:0000313" key="1">
    <source>
        <dbReference type="EMBL" id="OAF15414.1"/>
    </source>
</evidence>
<dbReference type="EMBL" id="LSEF01000062">
    <property type="protein sequence ID" value="OAF15414.1"/>
    <property type="molecule type" value="Genomic_DNA"/>
</dbReference>
<protein>
    <submittedName>
        <fullName evidence="1">Uncharacterized protein</fullName>
    </submittedName>
</protein>
<evidence type="ECO:0000313" key="2">
    <source>
        <dbReference type="Proteomes" id="UP000077173"/>
    </source>
</evidence>
<dbReference type="Proteomes" id="UP000077173">
    <property type="component" value="Unassembled WGS sequence"/>
</dbReference>
<gene>
    <name evidence="1" type="ORF">AXW67_15635</name>
</gene>
<name>A0A176Z5K1_9BRAD</name>
<keyword evidence="2" id="KW-1185">Reference proteome</keyword>
<accession>A0A176Z5K1</accession>
<comment type="caution">
    <text evidence="1">The sequence shown here is derived from an EMBL/GenBank/DDBJ whole genome shotgun (WGS) entry which is preliminary data.</text>
</comment>
<reference evidence="1 2" key="1">
    <citation type="submission" date="2016-02" db="EMBL/GenBank/DDBJ databases">
        <title>Draft genome sequence of the strain BR 10247T Bradyrhizobium neotropicale isolated from nodules of Centrolobium paraense.</title>
        <authorList>
            <person name="Simoes-Araujo J.L."/>
            <person name="Barauna A.C."/>
            <person name="Silva K."/>
            <person name="Zilli J.E."/>
        </authorList>
    </citation>
    <scope>NUCLEOTIDE SEQUENCE [LARGE SCALE GENOMIC DNA]</scope>
    <source>
        <strain evidence="1 2">BR 10247</strain>
    </source>
</reference>
<sequence length="74" mass="7926">MFGCPGFVFLEANGTFMLKEFVQASESLIYNDATMYSVAAVGLCASVGLYYLGDYLFSDREPEGSAASETSDGI</sequence>
<dbReference type="AlphaFoldDB" id="A0A176Z5K1"/>